<evidence type="ECO:0000259" key="9">
    <source>
        <dbReference type="Pfam" id="PF00891"/>
    </source>
</evidence>
<dbReference type="EMBL" id="CAJNOI010000122">
    <property type="protein sequence ID" value="CAF1095066.1"/>
    <property type="molecule type" value="Genomic_DNA"/>
</dbReference>
<dbReference type="PANTHER" id="PTHR43712:SF2">
    <property type="entry name" value="O-METHYLTRANSFERASE CICE"/>
    <property type="match status" value="1"/>
</dbReference>
<protein>
    <recommendedName>
        <fullName evidence="6">Acetylserotonin O-methyltransferase</fullName>
        <ecNumber evidence="5">2.1.1.4</ecNumber>
    </recommendedName>
    <alternativeName>
        <fullName evidence="7">Hydroxyindole O-methyltransferase</fullName>
    </alternativeName>
</protein>
<organism evidence="10 11">
    <name type="scientific">Adineta steineri</name>
    <dbReference type="NCBI Taxonomy" id="433720"/>
    <lineage>
        <taxon>Eukaryota</taxon>
        <taxon>Metazoa</taxon>
        <taxon>Spiralia</taxon>
        <taxon>Gnathifera</taxon>
        <taxon>Rotifera</taxon>
        <taxon>Eurotatoria</taxon>
        <taxon>Bdelloidea</taxon>
        <taxon>Adinetida</taxon>
        <taxon>Adinetidae</taxon>
        <taxon>Adineta</taxon>
    </lineage>
</organism>
<dbReference type="InterPro" id="IPR016461">
    <property type="entry name" value="COMT-like"/>
</dbReference>
<evidence type="ECO:0000256" key="7">
    <source>
        <dbReference type="ARBA" id="ARBA00043054"/>
    </source>
</evidence>
<feature type="transmembrane region" description="Helical" evidence="8">
    <location>
        <begin position="563"/>
        <end position="585"/>
    </location>
</feature>
<evidence type="ECO:0000256" key="3">
    <source>
        <dbReference type="ARBA" id="ARBA00022691"/>
    </source>
</evidence>
<feature type="transmembrane region" description="Helical" evidence="8">
    <location>
        <begin position="911"/>
        <end position="933"/>
    </location>
</feature>
<keyword evidence="2" id="KW-0808">Transferase</keyword>
<comment type="caution">
    <text evidence="10">The sequence shown here is derived from an EMBL/GenBank/DDBJ whole genome shotgun (WGS) entry which is preliminary data.</text>
</comment>
<dbReference type="PROSITE" id="PS51683">
    <property type="entry name" value="SAM_OMT_II"/>
    <property type="match status" value="1"/>
</dbReference>
<evidence type="ECO:0000256" key="4">
    <source>
        <dbReference type="ARBA" id="ARBA00037645"/>
    </source>
</evidence>
<name>A0A814NUD8_9BILA</name>
<evidence type="ECO:0000256" key="5">
    <source>
        <dbReference type="ARBA" id="ARBA00039116"/>
    </source>
</evidence>
<gene>
    <name evidence="10" type="ORF">BJG266_LOCUS21030</name>
</gene>
<dbReference type="GO" id="GO:0017096">
    <property type="term" value="F:acetylserotonin O-methyltransferase activity"/>
    <property type="evidence" value="ECO:0007669"/>
    <property type="project" value="UniProtKB-EC"/>
</dbReference>
<feature type="domain" description="O-methyltransferase C-terminal" evidence="9">
    <location>
        <begin position="1010"/>
        <end position="1227"/>
    </location>
</feature>
<evidence type="ECO:0000256" key="6">
    <source>
        <dbReference type="ARBA" id="ARBA00040730"/>
    </source>
</evidence>
<keyword evidence="1" id="KW-0489">Methyltransferase</keyword>
<keyword evidence="3" id="KW-0949">S-adenosyl-L-methionine</keyword>
<keyword evidence="8" id="KW-1133">Transmembrane helix</keyword>
<dbReference type="InterPro" id="IPR001077">
    <property type="entry name" value="COMT_C"/>
</dbReference>
<evidence type="ECO:0000313" key="11">
    <source>
        <dbReference type="Proteomes" id="UP000663877"/>
    </source>
</evidence>
<dbReference type="InterPro" id="IPR029063">
    <property type="entry name" value="SAM-dependent_MTases_sf"/>
</dbReference>
<dbReference type="EC" id="2.1.1.4" evidence="5"/>
<reference evidence="10" key="1">
    <citation type="submission" date="2021-02" db="EMBL/GenBank/DDBJ databases">
        <authorList>
            <person name="Nowell W R."/>
        </authorList>
    </citation>
    <scope>NUCLEOTIDE SEQUENCE</scope>
</reference>
<comment type="function">
    <text evidence="4">Catalyzes the transfer of a methyl group onto N-acetylserotonin, producing melatonin (N-acetyl-5-methoxytryptamine).</text>
</comment>
<keyword evidence="8" id="KW-0472">Membrane</keyword>
<dbReference type="SUPFAM" id="SSF53335">
    <property type="entry name" value="S-adenosyl-L-methionine-dependent methyltransferases"/>
    <property type="match status" value="1"/>
</dbReference>
<evidence type="ECO:0000256" key="2">
    <source>
        <dbReference type="ARBA" id="ARBA00022679"/>
    </source>
</evidence>
<feature type="transmembrane region" description="Helical" evidence="8">
    <location>
        <begin position="145"/>
        <end position="167"/>
    </location>
</feature>
<evidence type="ECO:0000256" key="8">
    <source>
        <dbReference type="SAM" id="Phobius"/>
    </source>
</evidence>
<dbReference type="PANTHER" id="PTHR43712">
    <property type="entry name" value="PUTATIVE (AFU_ORTHOLOGUE AFUA_4G14580)-RELATED"/>
    <property type="match status" value="1"/>
</dbReference>
<keyword evidence="8" id="KW-0812">Transmembrane</keyword>
<sequence length="1247" mass="141677">MYLLGGRGYAYTYPMSYGDCSCSLSATCIEQSSMFRYSNGRVLYSVPGMYTGCYIVESLLQSNLKCFYNQTCINKVLSYYATPPSMNITALDNSLPSNFFPNSTLEEVINEMMVEQFIPSVIYNTYYNACQPTECTYTYQTRNSIIYIVTTLIGLLGGLITVLKLIIPPVVMFIRKKQERSQLDIEIIEGEERYSIGQKLKNYLITYNTFPSFPPSTDERQLQSERISTRVYIILLTLSLAILLLYNSLINITETVNDKAPTMTKYLELYSTYPQTLICPCKQVSISYNRFLSIEYRFHQVCTSVFVKQDWIDYLSTSYGSDDVYLDDFRLTSSFTFQALSALCQLINQTVSNRLSQFYSSQYVSASVIPSEIFDPQARTLVDQYISSTTTDFLLSLTTIRNTTQSNALFTGLQTNYYFITQNDTQYPDPYVVAYGNCNCSSSPKCVTQSSIYNYPDPTILLSVPGIYLGCYVIESLLQSNLECFYNQTCIDQLQSYFSSTSFMDITALDESLSVKFQKNSTIEAVVDQLMMEQWNQTIMYDRYFNACEPFECTHTHQTKNQLIYIVTTLIGLLGGLITMLKLIVPRVVRFIRREQVQPTPPIAPTMTKYLELYSTYPQTLICPCKQVSINYDTFISIEYTFHQVCASVFVKQDWIDYLSKNYQVQSISTFDFRSMGPYLFQALNAFCELINQTVSNRLSQFNSSQYVSASVISSNVFKSQAQSLVDQFKLSTTNDFLLSLTTIRNMTQSNALLAGPLTNYGFETDIGDDDPYIYPQKYGVCSCVASAICSYPSRVCGYDGCTTTPLFVPGFYMACYIIESLLQSDLRCFYNQTCIDQLQSYFISSSAIGFTSLDESLPSRFLPNSTFEEIVNDLMIEQWNPSDQSVMYERYFNACRPSECTYTQETKNSIIYIVTALIGLVGGLITALKLIVPRNEEIQWNADILHRVLCACTHVGLVERVKNTIDDKHFIPTSSGRMLTSDHPSHARDYVRYYLGPMSSNIGYQLIKLVRGQCKDTGFAEASGGLDLYTYLKQPENQDYLLLYNGVMTCLSTYTGDKLVTGVDFGRFETLVDLGGSRGTFLAEILQHYQNIRRGFIFDLPQCIAEVKSADEFESRQITSSRYTFVAGDMTDSSTIPQADAYILKYILHLFNDEICVNVLSSIRKANEQRTDTLLTIFIVEHIIFSDGTVSNWQAHGFDIGMAAYGGARERTEQEYQVLLEKAGFQLKILYPIQAPDSIIEAIFIK</sequence>
<proteinExistence type="predicted"/>
<feature type="transmembrane region" description="Helical" evidence="8">
    <location>
        <begin position="231"/>
        <end position="249"/>
    </location>
</feature>
<dbReference type="GO" id="GO:0032259">
    <property type="term" value="P:methylation"/>
    <property type="evidence" value="ECO:0007669"/>
    <property type="project" value="UniProtKB-KW"/>
</dbReference>
<evidence type="ECO:0000313" key="10">
    <source>
        <dbReference type="EMBL" id="CAF1095066.1"/>
    </source>
</evidence>
<dbReference type="Proteomes" id="UP000663877">
    <property type="component" value="Unassembled WGS sequence"/>
</dbReference>
<dbReference type="AlphaFoldDB" id="A0A814NUD8"/>
<accession>A0A814NUD8</accession>
<evidence type="ECO:0000256" key="1">
    <source>
        <dbReference type="ARBA" id="ARBA00022603"/>
    </source>
</evidence>
<dbReference type="Pfam" id="PF00891">
    <property type="entry name" value="Methyltransf_2"/>
    <property type="match status" value="1"/>
</dbReference>
<dbReference type="Gene3D" id="3.40.50.150">
    <property type="entry name" value="Vaccinia Virus protein VP39"/>
    <property type="match status" value="1"/>
</dbReference>